<dbReference type="GO" id="GO:0016746">
    <property type="term" value="F:acyltransferase activity"/>
    <property type="evidence" value="ECO:0007669"/>
    <property type="project" value="UniProtKB-KW"/>
</dbReference>
<comment type="pathway">
    <text evidence="1">Lipid metabolism.</text>
</comment>
<dbReference type="PANTHER" id="PTHR10434:SF40">
    <property type="entry name" value="1-ACYL-SN-GLYCEROL-3-PHOSPHATE ACYLTRANSFERASE"/>
    <property type="match status" value="1"/>
</dbReference>
<gene>
    <name evidence="6" type="ORF">DPPLL_24360</name>
</gene>
<dbReference type="InterPro" id="IPR002123">
    <property type="entry name" value="Plipid/glycerol_acylTrfase"/>
</dbReference>
<evidence type="ECO:0000313" key="7">
    <source>
        <dbReference type="Proteomes" id="UP000830055"/>
    </source>
</evidence>
<sequence>MDSISPDNATYLTPPVQPALLSRLFPSLWFYAGFLDIVYRAAHLAKRRAYDQEAWGASSLEVLRRLERGGIRMEVTGLQNVAASSWPVVFIGNHLSVMETVVLPSLLLPYGSVTYVIKQSLLDVPVFKHVMRSCRPIAVTRTNPRQDLKLVLEEGGTRLREGCSIIIFPQTTRTAFHPEQFSTIGVKLAKKTGVPIIPVALCTDAWGNGRWLKDFGKIRPQRRVRFAFGEPVAVTGKGNDEHETVIDFIQQHLHRWQEQDRR</sequence>
<organism evidence="6 7">
    <name type="scientific">Desulfofustis limnaeus</name>
    <dbReference type="NCBI Taxonomy" id="2740163"/>
    <lineage>
        <taxon>Bacteria</taxon>
        <taxon>Pseudomonadati</taxon>
        <taxon>Thermodesulfobacteriota</taxon>
        <taxon>Desulfobulbia</taxon>
        <taxon>Desulfobulbales</taxon>
        <taxon>Desulfocapsaceae</taxon>
        <taxon>Desulfofustis</taxon>
    </lineage>
</organism>
<dbReference type="SUPFAM" id="SSF69593">
    <property type="entry name" value="Glycerol-3-phosphate (1)-acyltransferase"/>
    <property type="match status" value="1"/>
</dbReference>
<dbReference type="PANTHER" id="PTHR10434">
    <property type="entry name" value="1-ACYL-SN-GLYCEROL-3-PHOSPHATE ACYLTRANSFERASE"/>
    <property type="match status" value="1"/>
</dbReference>
<evidence type="ECO:0000313" key="6">
    <source>
        <dbReference type="EMBL" id="BDD88071.1"/>
    </source>
</evidence>
<dbReference type="Pfam" id="PF01553">
    <property type="entry name" value="Acyltransferase"/>
    <property type="match status" value="1"/>
</dbReference>
<keyword evidence="4" id="KW-1133">Transmembrane helix</keyword>
<keyword evidence="3 6" id="KW-0012">Acyltransferase</keyword>
<dbReference type="CDD" id="cd07989">
    <property type="entry name" value="LPLAT_AGPAT-like"/>
    <property type="match status" value="1"/>
</dbReference>
<name>A0ABM7WAU4_9BACT</name>
<keyword evidence="2" id="KW-0808">Transferase</keyword>
<evidence type="ECO:0000256" key="1">
    <source>
        <dbReference type="ARBA" id="ARBA00005189"/>
    </source>
</evidence>
<keyword evidence="4" id="KW-0472">Membrane</keyword>
<dbReference type="SMART" id="SM00563">
    <property type="entry name" value="PlsC"/>
    <property type="match status" value="1"/>
</dbReference>
<evidence type="ECO:0000256" key="4">
    <source>
        <dbReference type="SAM" id="Phobius"/>
    </source>
</evidence>
<dbReference type="Proteomes" id="UP000830055">
    <property type="component" value="Chromosome"/>
</dbReference>
<evidence type="ECO:0000256" key="2">
    <source>
        <dbReference type="ARBA" id="ARBA00022679"/>
    </source>
</evidence>
<keyword evidence="7" id="KW-1185">Reference proteome</keyword>
<reference evidence="6 7" key="1">
    <citation type="submission" date="2022-01" db="EMBL/GenBank/DDBJ databases">
        <title>Desulfofustis limnae sp. nov., a novel mesophilic sulfate-reducing bacterium isolated from marsh soil.</title>
        <authorList>
            <person name="Watanabe M."/>
            <person name="Takahashi A."/>
            <person name="Kojima H."/>
            <person name="Fukui M."/>
        </authorList>
    </citation>
    <scope>NUCLEOTIDE SEQUENCE [LARGE SCALE GENOMIC DNA]</scope>
    <source>
        <strain evidence="6 7">PPLL</strain>
    </source>
</reference>
<dbReference type="RefSeq" id="WP_284151461.1">
    <property type="nucleotide sequence ID" value="NZ_AP025516.1"/>
</dbReference>
<dbReference type="EMBL" id="AP025516">
    <property type="protein sequence ID" value="BDD88071.1"/>
    <property type="molecule type" value="Genomic_DNA"/>
</dbReference>
<evidence type="ECO:0000259" key="5">
    <source>
        <dbReference type="SMART" id="SM00563"/>
    </source>
</evidence>
<protein>
    <submittedName>
        <fullName evidence="6">1-acyl-sn-glycerol-3-phosphate acyltransferase</fullName>
    </submittedName>
</protein>
<feature type="transmembrane region" description="Helical" evidence="4">
    <location>
        <begin position="20"/>
        <end position="39"/>
    </location>
</feature>
<evidence type="ECO:0000256" key="3">
    <source>
        <dbReference type="ARBA" id="ARBA00023315"/>
    </source>
</evidence>
<keyword evidence="4" id="KW-0812">Transmembrane</keyword>
<proteinExistence type="predicted"/>
<feature type="domain" description="Phospholipid/glycerol acyltransferase" evidence="5">
    <location>
        <begin position="88"/>
        <end position="204"/>
    </location>
</feature>
<accession>A0ABM7WAU4</accession>